<dbReference type="Proteomes" id="UP000216991">
    <property type="component" value="Unassembled WGS sequence"/>
</dbReference>
<proteinExistence type="inferred from homology"/>
<protein>
    <recommendedName>
        <fullName evidence="2 8">Carbonic anhydrase</fullName>
        <ecNumber evidence="2 8">4.2.1.1</ecNumber>
    </recommendedName>
    <alternativeName>
        <fullName evidence="8">Carbonate dehydratase</fullName>
    </alternativeName>
</protein>
<evidence type="ECO:0000256" key="4">
    <source>
        <dbReference type="ARBA" id="ARBA00022833"/>
    </source>
</evidence>
<organism evidence="9 10">
    <name type="scientific">Sandarakinorhabdus cyanobacteriorum</name>
    <dbReference type="NCBI Taxonomy" id="1981098"/>
    <lineage>
        <taxon>Bacteria</taxon>
        <taxon>Pseudomonadati</taxon>
        <taxon>Pseudomonadota</taxon>
        <taxon>Alphaproteobacteria</taxon>
        <taxon>Sphingomonadales</taxon>
        <taxon>Sphingosinicellaceae</taxon>
        <taxon>Sandarakinorhabdus</taxon>
    </lineage>
</organism>
<dbReference type="InterPro" id="IPR036874">
    <property type="entry name" value="Carbonic_anhydrase_sf"/>
</dbReference>
<evidence type="ECO:0000256" key="5">
    <source>
        <dbReference type="ARBA" id="ARBA00023239"/>
    </source>
</evidence>
<feature type="binding site" evidence="7">
    <location>
        <position position="43"/>
    </location>
    <ligand>
        <name>Zn(2+)</name>
        <dbReference type="ChEBI" id="CHEBI:29105"/>
    </ligand>
</feature>
<dbReference type="RefSeq" id="WP_094473868.1">
    <property type="nucleotide sequence ID" value="NZ_NOXT01000111.1"/>
</dbReference>
<evidence type="ECO:0000256" key="8">
    <source>
        <dbReference type="RuleBase" id="RU003956"/>
    </source>
</evidence>
<evidence type="ECO:0000313" key="10">
    <source>
        <dbReference type="Proteomes" id="UP000216991"/>
    </source>
</evidence>
<keyword evidence="5 8" id="KW-0456">Lyase</keyword>
<dbReference type="Gene3D" id="3.40.1050.10">
    <property type="entry name" value="Carbonic anhydrase"/>
    <property type="match status" value="1"/>
</dbReference>
<keyword evidence="10" id="KW-1185">Reference proteome</keyword>
<dbReference type="Pfam" id="PF00484">
    <property type="entry name" value="Pro_CA"/>
    <property type="match status" value="1"/>
</dbReference>
<dbReference type="InterPro" id="IPR001765">
    <property type="entry name" value="Carbonic_anhydrase"/>
</dbReference>
<feature type="binding site" evidence="7">
    <location>
        <position position="109"/>
    </location>
    <ligand>
        <name>Zn(2+)</name>
        <dbReference type="ChEBI" id="CHEBI:29105"/>
    </ligand>
</feature>
<evidence type="ECO:0000256" key="7">
    <source>
        <dbReference type="PIRSR" id="PIRSR601765-1"/>
    </source>
</evidence>
<dbReference type="GO" id="GO:0004089">
    <property type="term" value="F:carbonate dehydratase activity"/>
    <property type="evidence" value="ECO:0007669"/>
    <property type="project" value="UniProtKB-UniRule"/>
</dbReference>
<comment type="cofactor">
    <cofactor evidence="7">
        <name>Zn(2+)</name>
        <dbReference type="ChEBI" id="CHEBI:29105"/>
    </cofactor>
    <text evidence="7">Binds 1 zinc ion per subunit.</text>
</comment>
<dbReference type="PANTHER" id="PTHR11002:SF76">
    <property type="entry name" value="CARBONIC ANHYDRASE"/>
    <property type="match status" value="1"/>
</dbReference>
<evidence type="ECO:0000313" key="9">
    <source>
        <dbReference type="EMBL" id="OYQ28221.1"/>
    </source>
</evidence>
<dbReference type="SMART" id="SM00947">
    <property type="entry name" value="Pro_CA"/>
    <property type="match status" value="1"/>
</dbReference>
<dbReference type="EC" id="4.2.1.1" evidence="2 8"/>
<sequence length="233" mass="25485">MPEFKALLEGYRRFRTGAYQEQRRRYDALADKGQAPGVLVISCSDSRVDPTRIFDTEPGQMFVVRNVANLVPHFDPDPTHGQHSTSAAIEYAVTQLKVHHILVLGHARCGGIKASLEGTFDNAQPGEGGFINRWMSQIAPARDTIRAAAQLSPDIDACSALELASIRLSIDNLRSFPFIAAAEARGELHLQGALFDIAEGVLRVLNHDTGKFEALSVDWESEPVQVPGQLKAV</sequence>
<name>A0A255YGA9_9SPHN</name>
<feature type="binding site" evidence="7">
    <location>
        <position position="106"/>
    </location>
    <ligand>
        <name>Zn(2+)</name>
        <dbReference type="ChEBI" id="CHEBI:29105"/>
    </ligand>
</feature>
<evidence type="ECO:0000256" key="1">
    <source>
        <dbReference type="ARBA" id="ARBA00006217"/>
    </source>
</evidence>
<feature type="binding site" evidence="7">
    <location>
        <position position="45"/>
    </location>
    <ligand>
        <name>Zn(2+)</name>
        <dbReference type="ChEBI" id="CHEBI:29105"/>
    </ligand>
</feature>
<keyword evidence="4 7" id="KW-0862">Zinc</keyword>
<keyword evidence="3 7" id="KW-0479">Metal-binding</keyword>
<dbReference type="SUPFAM" id="SSF53056">
    <property type="entry name" value="beta-carbonic anhydrase, cab"/>
    <property type="match status" value="1"/>
</dbReference>
<comment type="caution">
    <text evidence="9">The sequence shown here is derived from an EMBL/GenBank/DDBJ whole genome shotgun (WGS) entry which is preliminary data.</text>
</comment>
<dbReference type="CDD" id="cd00884">
    <property type="entry name" value="beta_CA_cladeB"/>
    <property type="match status" value="1"/>
</dbReference>
<evidence type="ECO:0000256" key="6">
    <source>
        <dbReference type="ARBA" id="ARBA00048348"/>
    </source>
</evidence>
<comment type="catalytic activity">
    <reaction evidence="6 8">
        <text>hydrogencarbonate + H(+) = CO2 + H2O</text>
        <dbReference type="Rhea" id="RHEA:10748"/>
        <dbReference type="ChEBI" id="CHEBI:15377"/>
        <dbReference type="ChEBI" id="CHEBI:15378"/>
        <dbReference type="ChEBI" id="CHEBI:16526"/>
        <dbReference type="ChEBI" id="CHEBI:17544"/>
        <dbReference type="EC" id="4.2.1.1"/>
    </reaction>
</comment>
<dbReference type="PROSITE" id="PS00705">
    <property type="entry name" value="PROK_CO2_ANHYDRASE_2"/>
    <property type="match status" value="1"/>
</dbReference>
<dbReference type="InterPro" id="IPR045066">
    <property type="entry name" value="Beta_CA_cladeB"/>
</dbReference>
<dbReference type="InterPro" id="IPR015892">
    <property type="entry name" value="Carbonic_anhydrase_CS"/>
</dbReference>
<evidence type="ECO:0000256" key="3">
    <source>
        <dbReference type="ARBA" id="ARBA00022723"/>
    </source>
</evidence>
<reference evidence="9 10" key="1">
    <citation type="submission" date="2017-07" db="EMBL/GenBank/DDBJ databases">
        <title>Sandarakinorhabdus cyanobacteriorum sp. nov., a novel bacterium isolated from cyanobacterial aggregates in a eutrophic lake.</title>
        <authorList>
            <person name="Cai H."/>
        </authorList>
    </citation>
    <scope>NUCLEOTIDE SEQUENCE [LARGE SCALE GENOMIC DNA]</scope>
    <source>
        <strain evidence="9 10">TH057</strain>
    </source>
</reference>
<dbReference type="GO" id="GO:0015976">
    <property type="term" value="P:carbon utilization"/>
    <property type="evidence" value="ECO:0007669"/>
    <property type="project" value="InterPro"/>
</dbReference>
<dbReference type="PANTHER" id="PTHR11002">
    <property type="entry name" value="CARBONIC ANHYDRASE"/>
    <property type="match status" value="1"/>
</dbReference>
<comment type="function">
    <text evidence="8">Reversible hydration of carbon dioxide.</text>
</comment>
<accession>A0A255YGA9</accession>
<evidence type="ECO:0000256" key="2">
    <source>
        <dbReference type="ARBA" id="ARBA00012925"/>
    </source>
</evidence>
<gene>
    <name evidence="9" type="ORF">CHU93_09660</name>
</gene>
<dbReference type="AlphaFoldDB" id="A0A255YGA9"/>
<comment type="similarity">
    <text evidence="1 8">Belongs to the beta-class carbonic anhydrase family.</text>
</comment>
<dbReference type="EMBL" id="NOXT01000111">
    <property type="protein sequence ID" value="OYQ28221.1"/>
    <property type="molecule type" value="Genomic_DNA"/>
</dbReference>
<dbReference type="OrthoDB" id="9797527at2"/>
<dbReference type="PROSITE" id="PS00704">
    <property type="entry name" value="PROK_CO2_ANHYDRASE_1"/>
    <property type="match status" value="1"/>
</dbReference>
<dbReference type="GO" id="GO:0008270">
    <property type="term" value="F:zinc ion binding"/>
    <property type="evidence" value="ECO:0007669"/>
    <property type="project" value="UniProtKB-UniRule"/>
</dbReference>